<dbReference type="PANTHER" id="PTHR47172:SF24">
    <property type="entry name" value="GATA ZINC FINGER DOMAIN-CONTAINING PROTEIN 14-RELATED"/>
    <property type="match status" value="1"/>
</dbReference>
<dbReference type="SUPFAM" id="SSF57716">
    <property type="entry name" value="Glucocorticoid receptor-like (DNA-binding domain)"/>
    <property type="match status" value="1"/>
</dbReference>
<organism evidence="9 10">
    <name type="scientific">Coleophoma crateriformis</name>
    <dbReference type="NCBI Taxonomy" id="565419"/>
    <lineage>
        <taxon>Eukaryota</taxon>
        <taxon>Fungi</taxon>
        <taxon>Dikarya</taxon>
        <taxon>Ascomycota</taxon>
        <taxon>Pezizomycotina</taxon>
        <taxon>Leotiomycetes</taxon>
        <taxon>Helotiales</taxon>
        <taxon>Dermateaceae</taxon>
        <taxon>Coleophoma</taxon>
    </lineage>
</organism>
<evidence type="ECO:0000256" key="7">
    <source>
        <dbReference type="SAM" id="MobiDB-lite"/>
    </source>
</evidence>
<feature type="compositionally biased region" description="Pro residues" evidence="7">
    <location>
        <begin position="93"/>
        <end position="104"/>
    </location>
</feature>
<dbReference type="PROSITE" id="PS50114">
    <property type="entry name" value="GATA_ZN_FINGER_2"/>
    <property type="match status" value="1"/>
</dbReference>
<feature type="domain" description="GATA-type" evidence="8">
    <location>
        <begin position="391"/>
        <end position="421"/>
    </location>
</feature>
<dbReference type="EMBL" id="PDLN01000017">
    <property type="protein sequence ID" value="RDW62584.1"/>
    <property type="molecule type" value="Genomic_DNA"/>
</dbReference>
<feature type="compositionally biased region" description="Basic and acidic residues" evidence="7">
    <location>
        <begin position="176"/>
        <end position="188"/>
    </location>
</feature>
<feature type="region of interest" description="Disordered" evidence="7">
    <location>
        <begin position="1"/>
        <end position="257"/>
    </location>
</feature>
<dbReference type="AlphaFoldDB" id="A0A3D8QM99"/>
<dbReference type="GO" id="GO:0008270">
    <property type="term" value="F:zinc ion binding"/>
    <property type="evidence" value="ECO:0007669"/>
    <property type="project" value="UniProtKB-KW"/>
</dbReference>
<feature type="compositionally biased region" description="Pro residues" evidence="7">
    <location>
        <begin position="157"/>
        <end position="175"/>
    </location>
</feature>
<feature type="compositionally biased region" description="Low complexity" evidence="7">
    <location>
        <begin position="432"/>
        <end position="442"/>
    </location>
</feature>
<evidence type="ECO:0000256" key="3">
    <source>
        <dbReference type="ARBA" id="ARBA00022833"/>
    </source>
</evidence>
<gene>
    <name evidence="9" type="ORF">BP5796_10886</name>
</gene>
<dbReference type="PANTHER" id="PTHR47172">
    <property type="entry name" value="OS01G0976800 PROTEIN"/>
    <property type="match status" value="1"/>
</dbReference>
<reference evidence="9 10" key="1">
    <citation type="journal article" date="2018" name="IMA Fungus">
        <title>IMA Genome-F 9: Draft genome sequence of Annulohypoxylon stygium, Aspergillus mulundensis, Berkeleyomyces basicola (syn. Thielaviopsis basicola), Ceratocystis smalleyi, two Cercospora beticola strains, Coleophoma cylindrospora, Fusarium fracticaudum, Phialophora cf. hyalina, and Morchella septimelata.</title>
        <authorList>
            <person name="Wingfield B.D."/>
            <person name="Bills G.F."/>
            <person name="Dong Y."/>
            <person name="Huang W."/>
            <person name="Nel W.J."/>
            <person name="Swalarsk-Parry B.S."/>
            <person name="Vaghefi N."/>
            <person name="Wilken P.M."/>
            <person name="An Z."/>
            <person name="de Beer Z.W."/>
            <person name="De Vos L."/>
            <person name="Chen L."/>
            <person name="Duong T.A."/>
            <person name="Gao Y."/>
            <person name="Hammerbacher A."/>
            <person name="Kikkert J.R."/>
            <person name="Li Y."/>
            <person name="Li H."/>
            <person name="Li K."/>
            <person name="Li Q."/>
            <person name="Liu X."/>
            <person name="Ma X."/>
            <person name="Naidoo K."/>
            <person name="Pethybridge S.J."/>
            <person name="Sun J."/>
            <person name="Steenkamp E.T."/>
            <person name="van der Nest M.A."/>
            <person name="van Wyk S."/>
            <person name="Wingfield M.J."/>
            <person name="Xiong C."/>
            <person name="Yue Q."/>
            <person name="Zhang X."/>
        </authorList>
    </citation>
    <scope>NUCLEOTIDE SEQUENCE [LARGE SCALE GENOMIC DNA]</scope>
    <source>
        <strain evidence="9 10">BP5796</strain>
    </source>
</reference>
<evidence type="ECO:0000256" key="4">
    <source>
        <dbReference type="ARBA" id="ARBA00023015"/>
    </source>
</evidence>
<dbReference type="Proteomes" id="UP000256328">
    <property type="component" value="Unassembled WGS sequence"/>
</dbReference>
<proteinExistence type="predicted"/>
<name>A0A3D8QM99_9HELO</name>
<keyword evidence="1" id="KW-0479">Metal-binding</keyword>
<keyword evidence="3" id="KW-0862">Zinc</keyword>
<sequence>MAAAAVMNPTSSMYSNAPPPAPYSSAWPPSHSLSGILSPQEPRRMADNKIEPPPSSHMSTPHRQSLPSIHEALNRPPKPSPYTSPVTAIPPQHQYPPPQGPLAPRPYAETKVYAAPPRNNSPSHPVHTQNPFSRGEAVAATFPENRHASVSSLQAAPAPPPNPYAPAPPPPPPRFDAPRYEPEIRAPERLPQNGYANHAPPSNYGYPSSGPPASDSGYASSQIGQHGSSQSQPRYFQREGRDSGDWGRSEHEGKTHPFATAMKRQLDIWDFENSLAAVNASATALREWSAHYGSIAQEQQRTTSIPERMPNTDDCNEMLNHTNKIVDALQWMKETIHQQQYAEMADRRMREQGGKDYDPDEMSIYGDDMKSQGFGGSESKKRRGRAAHPGRCHSCNRAETPEWRRGPDGARTLCNACGLHYAKLTRKNIMKQSQGSSSNGSQLRPKSMDEHSPR</sequence>
<evidence type="ECO:0000256" key="1">
    <source>
        <dbReference type="ARBA" id="ARBA00022723"/>
    </source>
</evidence>
<feature type="compositionally biased region" description="Basic residues" evidence="7">
    <location>
        <begin position="380"/>
        <end position="391"/>
    </location>
</feature>
<dbReference type="Gene3D" id="3.30.50.10">
    <property type="entry name" value="Erythroid Transcription Factor GATA-1, subunit A"/>
    <property type="match status" value="1"/>
</dbReference>
<keyword evidence="5" id="KW-0804">Transcription</keyword>
<protein>
    <recommendedName>
        <fullName evidence="8">GATA-type domain-containing protein</fullName>
    </recommendedName>
</protein>
<comment type="caution">
    <text evidence="9">The sequence shown here is derived from an EMBL/GenBank/DDBJ whole genome shotgun (WGS) entry which is preliminary data.</text>
</comment>
<evidence type="ECO:0000313" key="10">
    <source>
        <dbReference type="Proteomes" id="UP000256328"/>
    </source>
</evidence>
<evidence type="ECO:0000313" key="9">
    <source>
        <dbReference type="EMBL" id="RDW62584.1"/>
    </source>
</evidence>
<dbReference type="CDD" id="cd00202">
    <property type="entry name" value="ZnF_GATA"/>
    <property type="match status" value="1"/>
</dbReference>
<dbReference type="GO" id="GO:0006355">
    <property type="term" value="P:regulation of DNA-templated transcription"/>
    <property type="evidence" value="ECO:0007669"/>
    <property type="project" value="InterPro"/>
</dbReference>
<evidence type="ECO:0000256" key="2">
    <source>
        <dbReference type="ARBA" id="ARBA00022771"/>
    </source>
</evidence>
<feature type="compositionally biased region" description="Low complexity" evidence="7">
    <location>
        <begin position="199"/>
        <end position="232"/>
    </location>
</feature>
<feature type="region of interest" description="Disordered" evidence="7">
    <location>
        <begin position="363"/>
        <end position="391"/>
    </location>
</feature>
<keyword evidence="4" id="KW-0805">Transcription regulation</keyword>
<dbReference type="SMART" id="SM00401">
    <property type="entry name" value="ZnF_GATA"/>
    <property type="match status" value="1"/>
</dbReference>
<dbReference type="Pfam" id="PF00320">
    <property type="entry name" value="GATA"/>
    <property type="match status" value="1"/>
</dbReference>
<evidence type="ECO:0000256" key="6">
    <source>
        <dbReference type="PROSITE-ProRule" id="PRU00094"/>
    </source>
</evidence>
<evidence type="ECO:0000259" key="8">
    <source>
        <dbReference type="PROSITE" id="PS50114"/>
    </source>
</evidence>
<feature type="compositionally biased region" description="Basic and acidic residues" evidence="7">
    <location>
        <begin position="236"/>
        <end position="255"/>
    </location>
</feature>
<evidence type="ECO:0000256" key="5">
    <source>
        <dbReference type="ARBA" id="ARBA00023163"/>
    </source>
</evidence>
<feature type="compositionally biased region" description="Polar residues" evidence="7">
    <location>
        <begin position="118"/>
        <end position="132"/>
    </location>
</feature>
<dbReference type="OrthoDB" id="2162994at2759"/>
<keyword evidence="2 6" id="KW-0863">Zinc-finger</keyword>
<dbReference type="GO" id="GO:0043565">
    <property type="term" value="F:sequence-specific DNA binding"/>
    <property type="evidence" value="ECO:0007669"/>
    <property type="project" value="InterPro"/>
</dbReference>
<keyword evidence="10" id="KW-1185">Reference proteome</keyword>
<dbReference type="InterPro" id="IPR000679">
    <property type="entry name" value="Znf_GATA"/>
</dbReference>
<feature type="compositionally biased region" description="Polar residues" evidence="7">
    <location>
        <begin position="56"/>
        <end position="67"/>
    </location>
</feature>
<feature type="compositionally biased region" description="Basic and acidic residues" evidence="7">
    <location>
        <begin position="41"/>
        <end position="50"/>
    </location>
</feature>
<dbReference type="InterPro" id="IPR013088">
    <property type="entry name" value="Znf_NHR/GATA"/>
</dbReference>
<dbReference type="PROSITE" id="PS00344">
    <property type="entry name" value="GATA_ZN_FINGER_1"/>
    <property type="match status" value="1"/>
</dbReference>
<feature type="region of interest" description="Disordered" evidence="7">
    <location>
        <begin position="428"/>
        <end position="454"/>
    </location>
</feature>
<accession>A0A3D8QM99</accession>